<sequence length="85" mass="10160">MSDLLLLGLLAIGVFTTMYVLTLSVVLVLYKKNKIDFETFKERTDREYREFEAMANKKMEEQRKEMNQSRVISHVNKELDKHFKE</sequence>
<reference evidence="2 3" key="1">
    <citation type="journal article" date="2016" name="Front. Microbiol.">
        <title>Comprehensive Phylogenetic Analysis of Bovine Non-aureus Staphylococci Species Based on Whole-Genome Sequencing.</title>
        <authorList>
            <person name="Naushad S."/>
            <person name="Barkema H.W."/>
            <person name="Luby C."/>
            <person name="Condas L.A."/>
            <person name="Nobrega D.B."/>
            <person name="Carson D.A."/>
            <person name="De Buck J."/>
        </authorList>
    </citation>
    <scope>NUCLEOTIDE SEQUENCE [LARGE SCALE GENOMIC DNA]</scope>
    <source>
        <strain evidence="2 3">SNUC 2993</strain>
    </source>
</reference>
<proteinExistence type="predicted"/>
<evidence type="ECO:0000313" key="3">
    <source>
        <dbReference type="Proteomes" id="UP000240717"/>
    </source>
</evidence>
<organism evidence="2 3">
    <name type="scientific">Staphylococcus warneri</name>
    <dbReference type="NCBI Taxonomy" id="1292"/>
    <lineage>
        <taxon>Bacteria</taxon>
        <taxon>Bacillati</taxon>
        <taxon>Bacillota</taxon>
        <taxon>Bacilli</taxon>
        <taxon>Bacillales</taxon>
        <taxon>Staphylococcaceae</taxon>
        <taxon>Staphylococcus</taxon>
    </lineage>
</organism>
<dbReference type="RefSeq" id="WP_107532869.1">
    <property type="nucleotide sequence ID" value="NZ_PZEV01000020.1"/>
</dbReference>
<accession>A0A2T4Q021</accession>
<keyword evidence="1" id="KW-0812">Transmembrane</keyword>
<feature type="transmembrane region" description="Helical" evidence="1">
    <location>
        <begin position="6"/>
        <end position="30"/>
    </location>
</feature>
<dbReference type="AlphaFoldDB" id="A0A2T4Q021"/>
<keyword evidence="1" id="KW-0472">Membrane</keyword>
<evidence type="ECO:0000313" key="2">
    <source>
        <dbReference type="EMBL" id="PTI50877.1"/>
    </source>
</evidence>
<evidence type="ECO:0000256" key="1">
    <source>
        <dbReference type="SAM" id="Phobius"/>
    </source>
</evidence>
<gene>
    <name evidence="2" type="ORF">BU085_07035</name>
</gene>
<protein>
    <submittedName>
        <fullName evidence="2">Uncharacterized protein</fullName>
    </submittedName>
</protein>
<keyword evidence="1" id="KW-1133">Transmembrane helix</keyword>
<comment type="caution">
    <text evidence="2">The sequence shown here is derived from an EMBL/GenBank/DDBJ whole genome shotgun (WGS) entry which is preliminary data.</text>
</comment>
<dbReference type="EMBL" id="PZEV01000020">
    <property type="protein sequence ID" value="PTI50877.1"/>
    <property type="molecule type" value="Genomic_DNA"/>
</dbReference>
<dbReference type="Proteomes" id="UP000240717">
    <property type="component" value="Unassembled WGS sequence"/>
</dbReference>
<name>A0A2T4Q021_STAWA</name>